<protein>
    <recommendedName>
        <fullName evidence="3">DUF4136 domain-containing protein</fullName>
    </recommendedName>
</protein>
<dbReference type="Proteomes" id="UP000000925">
    <property type="component" value="Chromosome"/>
</dbReference>
<dbReference type="HOGENOM" id="CLU_1413051_0_0_0"/>
<evidence type="ECO:0000313" key="2">
    <source>
        <dbReference type="Proteomes" id="UP000000925"/>
    </source>
</evidence>
<dbReference type="EMBL" id="CP001998">
    <property type="protein sequence ID" value="ADE54165.1"/>
    <property type="molecule type" value="Genomic_DNA"/>
</dbReference>
<dbReference type="PROSITE" id="PS51257">
    <property type="entry name" value="PROKAR_LIPOPROTEIN"/>
    <property type="match status" value="1"/>
</dbReference>
<keyword evidence="2" id="KW-1185">Reference proteome</keyword>
<name>D5EI99_CORAD</name>
<accession>D5EI99</accession>
<organism evidence="1 2">
    <name type="scientific">Coraliomargarita akajimensis (strain DSM 45221 / IAM 15411 / JCM 23193 / KCTC 12865 / 04OKA010-24)</name>
    <dbReference type="NCBI Taxonomy" id="583355"/>
    <lineage>
        <taxon>Bacteria</taxon>
        <taxon>Pseudomonadati</taxon>
        <taxon>Verrucomicrobiota</taxon>
        <taxon>Opitutia</taxon>
        <taxon>Puniceicoccales</taxon>
        <taxon>Coraliomargaritaceae</taxon>
        <taxon>Coraliomargarita</taxon>
    </lineage>
</organism>
<sequence length="192" mass="21890">MKNFFALGCAFLVLVVGGLTGCQTKDSGRSEFVKTVEFSALDTFNYKHTLSSGMEWADSQRLMLEALSEEILCEELVARGFEQVPEAGDFEAVVKWRKASTSHATGFEHIDGPRSPRYRRMNDPVNRVAMARIHLVIELYDRESGNLFWRKELPNVFDAIELTEDRITRALQLGIKNFPDRIIKDPNLKSFN</sequence>
<dbReference type="KEGG" id="caa:Caka_1144"/>
<dbReference type="RefSeq" id="WP_013042887.1">
    <property type="nucleotide sequence ID" value="NC_014008.1"/>
</dbReference>
<reference evidence="1 2" key="1">
    <citation type="journal article" date="2010" name="Stand. Genomic Sci.">
        <title>Complete genome sequence of Coraliomargarita akajimensis type strain (04OKA010-24).</title>
        <authorList>
            <person name="Mavromatis K."/>
            <person name="Abt B."/>
            <person name="Brambilla E."/>
            <person name="Lapidus A."/>
            <person name="Copeland A."/>
            <person name="Deshpande S."/>
            <person name="Nolan M."/>
            <person name="Lucas S."/>
            <person name="Tice H."/>
            <person name="Cheng J.F."/>
            <person name="Han C."/>
            <person name="Detter J.C."/>
            <person name="Woyke T."/>
            <person name="Goodwin L."/>
            <person name="Pitluck S."/>
            <person name="Held B."/>
            <person name="Brettin T."/>
            <person name="Tapia R."/>
            <person name="Ivanova N."/>
            <person name="Mikhailova N."/>
            <person name="Pati A."/>
            <person name="Liolios K."/>
            <person name="Chen A."/>
            <person name="Palaniappan K."/>
            <person name="Land M."/>
            <person name="Hauser L."/>
            <person name="Chang Y.J."/>
            <person name="Jeffries C.D."/>
            <person name="Rohde M."/>
            <person name="Goker M."/>
            <person name="Bristow J."/>
            <person name="Eisen J.A."/>
            <person name="Markowitz V."/>
            <person name="Hugenholtz P."/>
            <person name="Klenk H.P."/>
            <person name="Kyrpides N.C."/>
        </authorList>
    </citation>
    <scope>NUCLEOTIDE SEQUENCE [LARGE SCALE GENOMIC DNA]</scope>
    <source>
        <strain evidence="2">DSM 45221 / IAM 15411 / JCM 23193 / KCTC 12865</strain>
    </source>
</reference>
<dbReference type="AlphaFoldDB" id="D5EI99"/>
<evidence type="ECO:0008006" key="3">
    <source>
        <dbReference type="Google" id="ProtNLM"/>
    </source>
</evidence>
<evidence type="ECO:0000313" key="1">
    <source>
        <dbReference type="EMBL" id="ADE54165.1"/>
    </source>
</evidence>
<dbReference type="STRING" id="583355.Caka_1144"/>
<dbReference type="OrthoDB" id="195964at2"/>
<gene>
    <name evidence="1" type="ordered locus">Caka_1144</name>
</gene>
<proteinExistence type="predicted"/>